<dbReference type="Proteomes" id="UP001062738">
    <property type="component" value="Unassembled WGS sequence"/>
</dbReference>
<dbReference type="Gene3D" id="3.90.930.1">
    <property type="match status" value="1"/>
</dbReference>
<sequence length="325" mass="37507">MRRKNFILTVLMFLFVSILSMAVESANFIMPNTNMKTIDTDFQEALKDYKPNLENVDKIFNYIEKNISEKGRAVFYSKLEKGKNEVIVTDENNNIIYIEILPEKLIKIIPHFKTKEMYQLKEGKTFSYIDYSTEMMGKNVIIKSETLLKNKMNKKDAIEILNKLRDSNSFTKNSISNIEYAKSECYDEEGNLLFTMKIKDNKVITEAQKTINENIIKMIYIVNDVNTDSGLMETYINGKLASIMKMKNSLPNGEAKIFYPSGKLLSIFTLENGRTNGISKVYYENGKIQAIYNFKDNVQDGEAIEYDENGNVVKKVLYKNGKIIK</sequence>
<comment type="caution">
    <text evidence="2">The sequence shown here is derived from an EMBL/GenBank/DDBJ whole genome shotgun (WGS) entry which is preliminary data.</text>
</comment>
<dbReference type="Pfam" id="PF07661">
    <property type="entry name" value="MORN_2"/>
    <property type="match status" value="3"/>
</dbReference>
<reference evidence="2" key="1">
    <citation type="submission" date="2022-09" db="EMBL/GenBank/DDBJ databases">
        <authorList>
            <person name="Zoaiter M."/>
        </authorList>
    </citation>
    <scope>NUCLEOTIDE SEQUENCE</scope>
    <source>
        <strain evidence="2">DSM 19848</strain>
    </source>
</reference>
<dbReference type="SUPFAM" id="SSF82185">
    <property type="entry name" value="Histone H3 K4-specific methyltransferase SET7/9 N-terminal domain"/>
    <property type="match status" value="1"/>
</dbReference>
<feature type="chain" id="PRO_5046350426" evidence="1">
    <location>
        <begin position="23"/>
        <end position="325"/>
    </location>
</feature>
<evidence type="ECO:0000313" key="3">
    <source>
        <dbReference type="Proteomes" id="UP001062738"/>
    </source>
</evidence>
<gene>
    <name evidence="2" type="ORF">OCK72_04675</name>
</gene>
<keyword evidence="1" id="KW-0732">Signal</keyword>
<keyword evidence="3" id="KW-1185">Reference proteome</keyword>
<proteinExistence type="predicted"/>
<accession>A0ABT4DKQ0</accession>
<dbReference type="EMBL" id="JAOXXL010000009">
    <property type="protein sequence ID" value="MCY7007951.1"/>
    <property type="molecule type" value="Genomic_DNA"/>
</dbReference>
<dbReference type="InterPro" id="IPR011652">
    <property type="entry name" value="MORN_2"/>
</dbReference>
<evidence type="ECO:0000313" key="2">
    <source>
        <dbReference type="EMBL" id="MCY7007951.1"/>
    </source>
</evidence>
<dbReference type="RefSeq" id="WP_265151968.1">
    <property type="nucleotide sequence ID" value="NZ_JAOXXL010000009.1"/>
</dbReference>
<protein>
    <submittedName>
        <fullName evidence="2">Toxin-antitoxin system YwqK family antitoxin</fullName>
    </submittedName>
</protein>
<organism evidence="2 3">
    <name type="scientific">Fusobacterium simiae</name>
    <dbReference type="NCBI Taxonomy" id="855"/>
    <lineage>
        <taxon>Bacteria</taxon>
        <taxon>Fusobacteriati</taxon>
        <taxon>Fusobacteriota</taxon>
        <taxon>Fusobacteriia</taxon>
        <taxon>Fusobacteriales</taxon>
        <taxon>Fusobacteriaceae</taxon>
        <taxon>Fusobacterium</taxon>
    </lineage>
</organism>
<name>A0ABT4DKQ0_FUSSI</name>
<feature type="signal peptide" evidence="1">
    <location>
        <begin position="1"/>
        <end position="22"/>
    </location>
</feature>
<evidence type="ECO:0000256" key="1">
    <source>
        <dbReference type="SAM" id="SignalP"/>
    </source>
</evidence>